<keyword evidence="4" id="KW-1185">Reference proteome</keyword>
<dbReference type="InterPro" id="IPR025485">
    <property type="entry name" value="DUF4377"/>
</dbReference>
<sequence length="115" mass="12704">MENIKLKGVTLFSASCLFILSQCTAASGISERDEKTIIIGAETADCTGVVPMKCLQVKESADGKWTNLYTNIEGFTYEPGYEYVLKIKEEKAENPPADGSSIKYILIKEISRTKK</sequence>
<protein>
    <recommendedName>
        <fullName evidence="2">DUF4377 domain-containing protein</fullName>
    </recommendedName>
</protein>
<feature type="domain" description="DUF4377" evidence="2">
    <location>
        <begin position="39"/>
        <end position="112"/>
    </location>
</feature>
<dbReference type="OrthoDB" id="880459at2"/>
<evidence type="ECO:0000313" key="3">
    <source>
        <dbReference type="EMBL" id="SEN07697.1"/>
    </source>
</evidence>
<dbReference type="Proteomes" id="UP000199450">
    <property type="component" value="Unassembled WGS sequence"/>
</dbReference>
<dbReference type="STRING" id="295069.SAMN05421856_11414"/>
<accession>A0A1H8DME4</accession>
<organism evidence="3 4">
    <name type="scientific">Chryseobacterium taichungense</name>
    <dbReference type="NCBI Taxonomy" id="295069"/>
    <lineage>
        <taxon>Bacteria</taxon>
        <taxon>Pseudomonadati</taxon>
        <taxon>Bacteroidota</taxon>
        <taxon>Flavobacteriia</taxon>
        <taxon>Flavobacteriales</taxon>
        <taxon>Weeksellaceae</taxon>
        <taxon>Chryseobacterium group</taxon>
        <taxon>Chryseobacterium</taxon>
    </lineage>
</organism>
<name>A0A1H8DME4_9FLAO</name>
<gene>
    <name evidence="3" type="ORF">SAMN05421856_11414</name>
</gene>
<evidence type="ECO:0000313" key="4">
    <source>
        <dbReference type="Proteomes" id="UP000199450"/>
    </source>
</evidence>
<feature type="signal peptide" evidence="1">
    <location>
        <begin position="1"/>
        <end position="25"/>
    </location>
</feature>
<reference evidence="4" key="1">
    <citation type="submission" date="2016-10" db="EMBL/GenBank/DDBJ databases">
        <authorList>
            <person name="Varghese N."/>
            <person name="Submissions S."/>
        </authorList>
    </citation>
    <scope>NUCLEOTIDE SEQUENCE [LARGE SCALE GENOMIC DNA]</scope>
    <source>
        <strain evidence="4">DSM 17453</strain>
    </source>
</reference>
<evidence type="ECO:0000259" key="2">
    <source>
        <dbReference type="Pfam" id="PF14302"/>
    </source>
</evidence>
<evidence type="ECO:0000256" key="1">
    <source>
        <dbReference type="SAM" id="SignalP"/>
    </source>
</evidence>
<feature type="chain" id="PRO_5011680248" description="DUF4377 domain-containing protein" evidence="1">
    <location>
        <begin position="26"/>
        <end position="115"/>
    </location>
</feature>
<dbReference type="RefSeq" id="WP_090002221.1">
    <property type="nucleotide sequence ID" value="NZ_FOBV01000014.1"/>
</dbReference>
<dbReference type="AlphaFoldDB" id="A0A1H8DME4"/>
<dbReference type="EMBL" id="FOBV01000014">
    <property type="protein sequence ID" value="SEN07697.1"/>
    <property type="molecule type" value="Genomic_DNA"/>
</dbReference>
<proteinExistence type="predicted"/>
<dbReference type="Pfam" id="PF14302">
    <property type="entry name" value="DUF4377"/>
    <property type="match status" value="1"/>
</dbReference>
<keyword evidence="1" id="KW-0732">Signal</keyword>